<evidence type="ECO:0000256" key="2">
    <source>
        <dbReference type="ARBA" id="ARBA00022797"/>
    </source>
</evidence>
<evidence type="ECO:0000256" key="1">
    <source>
        <dbReference type="ARBA" id="ARBA00010088"/>
    </source>
</evidence>
<reference evidence="6" key="1">
    <citation type="journal article" date="2019" name="Int. J. Syst. Evol. Microbiol.">
        <title>The Global Catalogue of Microorganisms (GCM) 10K type strain sequencing project: providing services to taxonomists for standard genome sequencing and annotation.</title>
        <authorList>
            <consortium name="The Broad Institute Genomics Platform"/>
            <consortium name="The Broad Institute Genome Sequencing Center for Infectious Disease"/>
            <person name="Wu L."/>
            <person name="Ma J."/>
        </authorList>
    </citation>
    <scope>NUCLEOTIDE SEQUENCE [LARGE SCALE GENOMIC DNA]</scope>
    <source>
        <strain evidence="6">NBRC 101365</strain>
    </source>
</reference>
<organism evidence="5 6">
    <name type="scientific">Labrys miyagiensis</name>
    <dbReference type="NCBI Taxonomy" id="346912"/>
    <lineage>
        <taxon>Bacteria</taxon>
        <taxon>Pseudomonadati</taxon>
        <taxon>Pseudomonadota</taxon>
        <taxon>Alphaproteobacteria</taxon>
        <taxon>Hyphomicrobiales</taxon>
        <taxon>Xanthobacteraceae</taxon>
        <taxon>Labrys</taxon>
    </lineage>
</organism>
<dbReference type="InterPro" id="IPR000639">
    <property type="entry name" value="Epox_hydrolase-like"/>
</dbReference>
<gene>
    <name evidence="5" type="ORF">GCM10007874_20600</name>
</gene>
<dbReference type="GO" id="GO:0016787">
    <property type="term" value="F:hydrolase activity"/>
    <property type="evidence" value="ECO:0007669"/>
    <property type="project" value="UniProtKB-KW"/>
</dbReference>
<dbReference type="InterPro" id="IPR029058">
    <property type="entry name" value="AB_hydrolase_fold"/>
</dbReference>
<comment type="similarity">
    <text evidence="1">Belongs to the peptidase S33 family.</text>
</comment>
<dbReference type="EMBL" id="BSPC01000017">
    <property type="protein sequence ID" value="GLS19043.1"/>
    <property type="molecule type" value="Genomic_DNA"/>
</dbReference>
<dbReference type="Gene3D" id="3.40.50.1820">
    <property type="entry name" value="alpha/beta hydrolase"/>
    <property type="match status" value="1"/>
</dbReference>
<keyword evidence="3 5" id="KW-0378">Hydrolase</keyword>
<feature type="domain" description="Epoxide hydrolase N-terminal" evidence="4">
    <location>
        <begin position="10"/>
        <end position="115"/>
    </location>
</feature>
<name>A0ABQ6CH64_9HYPH</name>
<evidence type="ECO:0000313" key="5">
    <source>
        <dbReference type="EMBL" id="GLS19043.1"/>
    </source>
</evidence>
<dbReference type="InterPro" id="IPR016292">
    <property type="entry name" value="Epoxide_hydrolase"/>
</dbReference>
<evidence type="ECO:0000313" key="6">
    <source>
        <dbReference type="Proteomes" id="UP001156882"/>
    </source>
</evidence>
<dbReference type="PIRSF" id="PIRSF001112">
    <property type="entry name" value="Epoxide_hydrolase"/>
    <property type="match status" value="1"/>
</dbReference>
<dbReference type="InterPro" id="IPR010497">
    <property type="entry name" value="Epoxide_hydro_N"/>
</dbReference>
<dbReference type="PANTHER" id="PTHR21661:SF35">
    <property type="entry name" value="EPOXIDE HYDROLASE"/>
    <property type="match status" value="1"/>
</dbReference>
<proteinExistence type="inferred from homology"/>
<dbReference type="RefSeq" id="WP_284311922.1">
    <property type="nucleotide sequence ID" value="NZ_BSPC01000017.1"/>
</dbReference>
<dbReference type="SUPFAM" id="SSF53474">
    <property type="entry name" value="alpha/beta-Hydrolases"/>
    <property type="match status" value="1"/>
</dbReference>
<keyword evidence="2" id="KW-0058">Aromatic hydrocarbons catabolism</keyword>
<evidence type="ECO:0000259" key="4">
    <source>
        <dbReference type="Pfam" id="PF06441"/>
    </source>
</evidence>
<dbReference type="PRINTS" id="PR00412">
    <property type="entry name" value="EPOXHYDRLASE"/>
</dbReference>
<comment type="caution">
    <text evidence="5">The sequence shown here is derived from an EMBL/GenBank/DDBJ whole genome shotgun (WGS) entry which is preliminary data.</text>
</comment>
<protein>
    <submittedName>
        <fullName evidence="5">Hydrolase</fullName>
    </submittedName>
</protein>
<evidence type="ECO:0000256" key="3">
    <source>
        <dbReference type="ARBA" id="ARBA00022801"/>
    </source>
</evidence>
<keyword evidence="6" id="KW-1185">Reference proteome</keyword>
<dbReference type="Proteomes" id="UP001156882">
    <property type="component" value="Unassembled WGS sequence"/>
</dbReference>
<sequence length="388" mass="43038">MTQISEDGAITPFHVAIPQAELDDLKQRLARTRWPEREAVADWSQGVPLAKAQPLIAHWREHYDWRKFEARLNAYPQFTTRIDGLDIHFIRVKSPHATALPIILTHGWPGSVVEFLDLIEPLTDPTRFGGKAEDAFDVVIPSLPGFGFSGKPEETGWDVLRTAKAWAMLMERLGYSKWVAQGGDWGSGVTHVLALLRPQGLAGAHVNLPLVFPEHVPANPTAQEAAAFAGAAHFGGEESGFYRQQSTRPQTVGYALADSPAGQALWIYEKFQAWADHDGDVDTLLGLDRILDAITLYWLTNSAASSARFYWENAKSPASPFSAGRIELPMAATTFPKEVFQAPRAWADAVWPNLLHWGEASKGGHFAAFEQPTIFAEELRKAFYSLRK</sequence>
<accession>A0ABQ6CH64</accession>
<dbReference type="PANTHER" id="PTHR21661">
    <property type="entry name" value="EPOXIDE HYDROLASE 1-RELATED"/>
    <property type="match status" value="1"/>
</dbReference>
<dbReference type="Pfam" id="PF06441">
    <property type="entry name" value="EHN"/>
    <property type="match status" value="1"/>
</dbReference>